<feature type="region of interest" description="Disordered" evidence="1">
    <location>
        <begin position="191"/>
        <end position="254"/>
    </location>
</feature>
<dbReference type="RefSeq" id="XP_002585104.1">
    <property type="nucleotide sequence ID" value="XM_002585058.1"/>
</dbReference>
<feature type="compositionally biased region" description="Polar residues" evidence="1">
    <location>
        <begin position="588"/>
        <end position="601"/>
    </location>
</feature>
<dbReference type="OMA" id="QAQKYGE"/>
<name>C4JTK4_UNCRE</name>
<reference evidence="3" key="1">
    <citation type="journal article" date="2009" name="Genome Res.">
        <title>Comparative genomic analyses of the human fungal pathogens Coccidioides and their relatives.</title>
        <authorList>
            <person name="Sharpton T.J."/>
            <person name="Stajich J.E."/>
            <person name="Rounsley S.D."/>
            <person name="Gardner M.J."/>
            <person name="Wortman J.R."/>
            <person name="Jordar V.S."/>
            <person name="Maiti R."/>
            <person name="Kodira C.D."/>
            <person name="Neafsey D.E."/>
            <person name="Zeng Q."/>
            <person name="Hung C.-Y."/>
            <person name="McMahan C."/>
            <person name="Muszewska A."/>
            <person name="Grynberg M."/>
            <person name="Mandel M.A."/>
            <person name="Kellner E.M."/>
            <person name="Barker B.M."/>
            <person name="Galgiani J.N."/>
            <person name="Orbach M.J."/>
            <person name="Kirkland T.N."/>
            <person name="Cole G.T."/>
            <person name="Henn M.R."/>
            <person name="Birren B.W."/>
            <person name="Taylor J.W."/>
        </authorList>
    </citation>
    <scope>NUCLEOTIDE SEQUENCE [LARGE SCALE GENOMIC DNA]</scope>
    <source>
        <strain evidence="3">UAMH 1704</strain>
    </source>
</reference>
<evidence type="ECO:0000313" key="3">
    <source>
        <dbReference type="Proteomes" id="UP000002058"/>
    </source>
</evidence>
<dbReference type="STRING" id="336963.C4JTK4"/>
<evidence type="ECO:0000313" key="2">
    <source>
        <dbReference type="EMBL" id="EEP80951.1"/>
    </source>
</evidence>
<dbReference type="HOGENOM" id="CLU_388299_0_0_1"/>
<feature type="compositionally biased region" description="Low complexity" evidence="1">
    <location>
        <begin position="394"/>
        <end position="416"/>
    </location>
</feature>
<gene>
    <name evidence="2" type="ORF">UREG_05793</name>
</gene>
<feature type="region of interest" description="Disordered" evidence="1">
    <location>
        <begin position="364"/>
        <end position="431"/>
    </location>
</feature>
<organism evidence="2 3">
    <name type="scientific">Uncinocarpus reesii (strain UAMH 1704)</name>
    <dbReference type="NCBI Taxonomy" id="336963"/>
    <lineage>
        <taxon>Eukaryota</taxon>
        <taxon>Fungi</taxon>
        <taxon>Dikarya</taxon>
        <taxon>Ascomycota</taxon>
        <taxon>Pezizomycotina</taxon>
        <taxon>Eurotiomycetes</taxon>
        <taxon>Eurotiomycetidae</taxon>
        <taxon>Onygenales</taxon>
        <taxon>Onygenaceae</taxon>
        <taxon>Uncinocarpus</taxon>
    </lineage>
</organism>
<dbReference type="GeneID" id="8443050"/>
<feature type="compositionally biased region" description="Basic and acidic residues" evidence="1">
    <location>
        <begin position="526"/>
        <end position="540"/>
    </location>
</feature>
<proteinExistence type="predicted"/>
<feature type="region of interest" description="Disordered" evidence="1">
    <location>
        <begin position="509"/>
        <end position="714"/>
    </location>
</feature>
<dbReference type="VEuPathDB" id="FungiDB:UREG_05793"/>
<evidence type="ECO:0000256" key="1">
    <source>
        <dbReference type="SAM" id="MobiDB-lite"/>
    </source>
</evidence>
<dbReference type="eggNOG" id="ENOG502QPMX">
    <property type="taxonomic scope" value="Eukaryota"/>
</dbReference>
<dbReference type="InParanoid" id="C4JTK4"/>
<feature type="region of interest" description="Disordered" evidence="1">
    <location>
        <begin position="464"/>
        <end position="489"/>
    </location>
</feature>
<accession>C4JTK4</accession>
<dbReference type="AlphaFoldDB" id="C4JTK4"/>
<feature type="compositionally biased region" description="Polar residues" evidence="1">
    <location>
        <begin position="240"/>
        <end position="250"/>
    </location>
</feature>
<keyword evidence="3" id="KW-1185">Reference proteome</keyword>
<dbReference type="KEGG" id="ure:UREG_05793"/>
<protein>
    <submittedName>
        <fullName evidence="2">Uncharacterized protein</fullName>
    </submittedName>
</protein>
<feature type="compositionally biased region" description="Basic and acidic residues" evidence="1">
    <location>
        <begin position="422"/>
        <end position="431"/>
    </location>
</feature>
<feature type="compositionally biased region" description="Basic and acidic residues" evidence="1">
    <location>
        <begin position="549"/>
        <end position="566"/>
    </location>
</feature>
<sequence>MTLTKAIHDGDAPPPYTPTDPLTPSTPDADEPSEQPVAEEVPSYSQTVQSSPNFISAVPYFTERPPTVAHGPGDEILEHAITIYTRSQAQRLCPIPTMLAISIRGIHPARLANLPRKLRQEIERDRKDRPQENDEQRKARIAAVAGEWNSFFFRPRAMNVVIHFAPENGATTTSPLCPKCYPSAVRSMPLRPGAHASMPRSQTAPAAPPYSIPRKPVGERTANPPPQQPVHPSIEGGHTGPQSQQRNVPNQPAMASWASTIQKWANNMSEQAQRYGDHIERQALAHGRRAEDRAEAWGRIMEAKGQMWENYFDQQGKRMEQAGEQFEQACKRRSPWLYPWNPSGPWGKPHDGGRNCGGMGPHWGPAGHPPFNHGGMGSHWGPPGFPMSSRSRKASISSLSTSSSSSSTESLSSFSSDSEDESGARPEIDIVRQSRLQARHLYTEHRARAAALRHERCALRAAHRDLRSSVSRDRRHGAGHSEASHAKAAEAEAIKAELVALKREHKELRNEFHQERKQIRRVMRNSKKEQQRTRRAEKRELKRNRKHPERSQSRPRGPDIAHEERPSTAITANQPPLPPLPPVPPPIASQTPGTPASSTTDLRAGGIQPDPSPMDQPQRKSKNENPKASKGKGEDSSKEPAPTTVGWGWTGGNAGKKSSGFRKKKQEPEAPSMQWSGDGKQESGVLPVNDEEEEENVGHGSALMTPGLILTRKF</sequence>
<feature type="compositionally biased region" description="Pro residues" evidence="1">
    <location>
        <begin position="575"/>
        <end position="587"/>
    </location>
</feature>
<dbReference type="OrthoDB" id="5408998at2759"/>
<feature type="region of interest" description="Disordered" evidence="1">
    <location>
        <begin position="1"/>
        <end position="49"/>
    </location>
</feature>
<feature type="compositionally biased region" description="Basic and acidic residues" evidence="1">
    <location>
        <begin position="617"/>
        <end position="638"/>
    </location>
</feature>
<dbReference type="EMBL" id="CH476617">
    <property type="protein sequence ID" value="EEP80951.1"/>
    <property type="molecule type" value="Genomic_DNA"/>
</dbReference>
<dbReference type="Proteomes" id="UP000002058">
    <property type="component" value="Unassembled WGS sequence"/>
</dbReference>
<feature type="compositionally biased region" description="Basic and acidic residues" evidence="1">
    <location>
        <begin position="1"/>
        <end position="11"/>
    </location>
</feature>